<name>A0AB39SIX9_9ACTN</name>
<protein>
    <submittedName>
        <fullName evidence="7">TetR/AcrR family transcriptional regulator</fullName>
    </submittedName>
</protein>
<gene>
    <name evidence="7" type="ORF">AB5J50_43415</name>
</gene>
<dbReference type="RefSeq" id="WP_369264083.1">
    <property type="nucleotide sequence ID" value="NZ_CP163440.1"/>
</dbReference>
<proteinExistence type="predicted"/>
<keyword evidence="2" id="KW-0805">Transcription regulation</keyword>
<feature type="domain" description="HTH tetR-type" evidence="6">
    <location>
        <begin position="14"/>
        <end position="74"/>
    </location>
</feature>
<keyword evidence="1" id="KW-0678">Repressor</keyword>
<organism evidence="7">
    <name type="scientific">Streptomyces sp. R35</name>
    <dbReference type="NCBI Taxonomy" id="3238630"/>
    <lineage>
        <taxon>Bacteria</taxon>
        <taxon>Bacillati</taxon>
        <taxon>Actinomycetota</taxon>
        <taxon>Actinomycetes</taxon>
        <taxon>Kitasatosporales</taxon>
        <taxon>Streptomycetaceae</taxon>
        <taxon>Streptomyces</taxon>
    </lineage>
</organism>
<evidence type="ECO:0000256" key="1">
    <source>
        <dbReference type="ARBA" id="ARBA00022491"/>
    </source>
</evidence>
<feature type="DNA-binding region" description="H-T-H motif" evidence="5">
    <location>
        <begin position="37"/>
        <end position="56"/>
    </location>
</feature>
<dbReference type="GO" id="GO:0003700">
    <property type="term" value="F:DNA-binding transcription factor activity"/>
    <property type="evidence" value="ECO:0007669"/>
    <property type="project" value="TreeGrafter"/>
</dbReference>
<evidence type="ECO:0000256" key="2">
    <source>
        <dbReference type="ARBA" id="ARBA00023015"/>
    </source>
</evidence>
<dbReference type="Gene3D" id="1.10.10.60">
    <property type="entry name" value="Homeodomain-like"/>
    <property type="match status" value="1"/>
</dbReference>
<dbReference type="InterPro" id="IPR036271">
    <property type="entry name" value="Tet_transcr_reg_TetR-rel_C_sf"/>
</dbReference>
<accession>A0AB39SIX9</accession>
<dbReference type="Gene3D" id="1.10.357.10">
    <property type="entry name" value="Tetracycline Repressor, domain 2"/>
    <property type="match status" value="1"/>
</dbReference>
<evidence type="ECO:0000256" key="5">
    <source>
        <dbReference type="PROSITE-ProRule" id="PRU00335"/>
    </source>
</evidence>
<reference evidence="7" key="1">
    <citation type="submission" date="2024-07" db="EMBL/GenBank/DDBJ databases">
        <authorList>
            <person name="Yu S.T."/>
        </authorList>
    </citation>
    <scope>NUCLEOTIDE SEQUENCE</scope>
    <source>
        <strain evidence="7">R35</strain>
    </source>
</reference>
<dbReference type="AlphaFoldDB" id="A0AB39SIX9"/>
<dbReference type="InterPro" id="IPR001647">
    <property type="entry name" value="HTH_TetR"/>
</dbReference>
<evidence type="ECO:0000256" key="4">
    <source>
        <dbReference type="ARBA" id="ARBA00023163"/>
    </source>
</evidence>
<keyword evidence="3 5" id="KW-0238">DNA-binding</keyword>
<dbReference type="Pfam" id="PF00440">
    <property type="entry name" value="TetR_N"/>
    <property type="match status" value="1"/>
</dbReference>
<keyword evidence="4" id="KW-0804">Transcription</keyword>
<sequence length="205" mass="23224">MADARSAGLRMSGEQRKALIMKVAAELFDTRGYSDAPMEAIAQQVGIRKASLYYYFPSKDALLVQMHQEMIDLIIDAQQHRLDEGGMGPRELLLAIMTDLVSLMETHPGHLRVFFEHFRELPDTVRDEIAGKRDRYLQMLVDVLDRGVAEDEFRVADPRLTALAVLGMCNWTYQWFRPGGERDAAEVARYFYDTLLGGIGDGQHA</sequence>
<dbReference type="PROSITE" id="PS50977">
    <property type="entry name" value="HTH_TETR_2"/>
    <property type="match status" value="1"/>
</dbReference>
<dbReference type="EMBL" id="CP163440">
    <property type="protein sequence ID" value="XDQ67156.1"/>
    <property type="molecule type" value="Genomic_DNA"/>
</dbReference>
<evidence type="ECO:0000259" key="6">
    <source>
        <dbReference type="PROSITE" id="PS50977"/>
    </source>
</evidence>
<dbReference type="SUPFAM" id="SSF46689">
    <property type="entry name" value="Homeodomain-like"/>
    <property type="match status" value="1"/>
</dbReference>
<dbReference type="InterPro" id="IPR041490">
    <property type="entry name" value="KstR2_TetR_C"/>
</dbReference>
<dbReference type="InterPro" id="IPR050109">
    <property type="entry name" value="HTH-type_TetR-like_transc_reg"/>
</dbReference>
<dbReference type="PRINTS" id="PR00455">
    <property type="entry name" value="HTHTETR"/>
</dbReference>
<dbReference type="PANTHER" id="PTHR30055:SF175">
    <property type="entry name" value="HTH-TYPE TRANSCRIPTIONAL REPRESSOR KSTR2"/>
    <property type="match status" value="1"/>
</dbReference>
<dbReference type="InterPro" id="IPR009057">
    <property type="entry name" value="Homeodomain-like_sf"/>
</dbReference>
<dbReference type="Pfam" id="PF17932">
    <property type="entry name" value="TetR_C_24"/>
    <property type="match status" value="1"/>
</dbReference>
<dbReference type="PANTHER" id="PTHR30055">
    <property type="entry name" value="HTH-TYPE TRANSCRIPTIONAL REGULATOR RUTR"/>
    <property type="match status" value="1"/>
</dbReference>
<dbReference type="GO" id="GO:0000976">
    <property type="term" value="F:transcription cis-regulatory region binding"/>
    <property type="evidence" value="ECO:0007669"/>
    <property type="project" value="TreeGrafter"/>
</dbReference>
<dbReference type="SUPFAM" id="SSF48498">
    <property type="entry name" value="Tetracyclin repressor-like, C-terminal domain"/>
    <property type="match status" value="1"/>
</dbReference>
<evidence type="ECO:0000256" key="3">
    <source>
        <dbReference type="ARBA" id="ARBA00023125"/>
    </source>
</evidence>
<evidence type="ECO:0000313" key="7">
    <source>
        <dbReference type="EMBL" id="XDQ67156.1"/>
    </source>
</evidence>